<dbReference type="InterPro" id="IPR000719">
    <property type="entry name" value="Prot_kinase_dom"/>
</dbReference>
<evidence type="ECO:0000256" key="6">
    <source>
        <dbReference type="ARBA" id="ARBA00022553"/>
    </source>
</evidence>
<keyword evidence="8 24" id="KW-0808">Transferase</keyword>
<protein>
    <recommendedName>
        <fullName evidence="4">non-specific serine/threonine protein kinase</fullName>
        <ecNumber evidence="4">2.7.11.1</ecNumber>
    </recommendedName>
</protein>
<dbReference type="InterPro" id="IPR008271">
    <property type="entry name" value="Ser/Thr_kinase_AS"/>
</dbReference>
<evidence type="ECO:0000256" key="1">
    <source>
        <dbReference type="ARBA" id="ARBA00004162"/>
    </source>
</evidence>
<dbReference type="GO" id="GO:0009791">
    <property type="term" value="P:post-embryonic development"/>
    <property type="evidence" value="ECO:0007669"/>
    <property type="project" value="UniProtKB-ARBA"/>
</dbReference>
<evidence type="ECO:0000256" key="22">
    <source>
        <dbReference type="SAM" id="Phobius"/>
    </source>
</evidence>
<dbReference type="FunFam" id="3.80.10.10:FF:000221">
    <property type="entry name" value="Leucine-rich repeat receptor-like protein kinase PXL1"/>
    <property type="match status" value="1"/>
</dbReference>
<organism evidence="24 25">
    <name type="scientific">Apostasia shenzhenica</name>
    <dbReference type="NCBI Taxonomy" id="1088818"/>
    <lineage>
        <taxon>Eukaryota</taxon>
        <taxon>Viridiplantae</taxon>
        <taxon>Streptophyta</taxon>
        <taxon>Embryophyta</taxon>
        <taxon>Tracheophyta</taxon>
        <taxon>Spermatophyta</taxon>
        <taxon>Magnoliopsida</taxon>
        <taxon>Liliopsida</taxon>
        <taxon>Asparagales</taxon>
        <taxon>Orchidaceae</taxon>
        <taxon>Apostasioideae</taxon>
        <taxon>Apostasia</taxon>
    </lineage>
</organism>
<dbReference type="FunFam" id="3.80.10.10:FF:000453">
    <property type="entry name" value="Leucine-rich receptor-like protein kinase family protein"/>
    <property type="match status" value="1"/>
</dbReference>
<evidence type="ECO:0000256" key="3">
    <source>
        <dbReference type="ARBA" id="ARBA00008684"/>
    </source>
</evidence>
<dbReference type="PROSITE" id="PS00108">
    <property type="entry name" value="PROTEIN_KINASE_ST"/>
    <property type="match status" value="1"/>
</dbReference>
<dbReference type="FunFam" id="3.80.10.10:FF:000177">
    <property type="entry name" value="Leucine-rich repeat receptor-like serine/threonine-protein kinase At1g17230"/>
    <property type="match status" value="1"/>
</dbReference>
<keyword evidence="5" id="KW-0723">Serine/threonine-protein kinase</keyword>
<comment type="catalytic activity">
    <reaction evidence="20">
        <text>L-seryl-[protein] + ATP = O-phospho-L-seryl-[protein] + ADP + H(+)</text>
        <dbReference type="Rhea" id="RHEA:17989"/>
        <dbReference type="Rhea" id="RHEA-COMP:9863"/>
        <dbReference type="Rhea" id="RHEA-COMP:11604"/>
        <dbReference type="ChEBI" id="CHEBI:15378"/>
        <dbReference type="ChEBI" id="CHEBI:29999"/>
        <dbReference type="ChEBI" id="CHEBI:30616"/>
        <dbReference type="ChEBI" id="CHEBI:83421"/>
        <dbReference type="ChEBI" id="CHEBI:456216"/>
        <dbReference type="EC" id="2.7.11.1"/>
    </reaction>
</comment>
<dbReference type="Gene3D" id="1.10.510.10">
    <property type="entry name" value="Transferase(Phosphotransferase) domain 1"/>
    <property type="match status" value="1"/>
</dbReference>
<keyword evidence="17 24" id="KW-0675">Receptor</keyword>
<keyword evidence="25" id="KW-1185">Reference proteome</keyword>
<keyword evidence="6" id="KW-0597">Phosphoprotein</keyword>
<dbReference type="SMART" id="SM00369">
    <property type="entry name" value="LRR_TYP"/>
    <property type="match status" value="12"/>
</dbReference>
<dbReference type="InterPro" id="IPR017441">
    <property type="entry name" value="Protein_kinase_ATP_BS"/>
</dbReference>
<dbReference type="Pfam" id="PF00069">
    <property type="entry name" value="Pkinase"/>
    <property type="match status" value="1"/>
</dbReference>
<evidence type="ECO:0000256" key="12">
    <source>
        <dbReference type="ARBA" id="ARBA00022741"/>
    </source>
</evidence>
<accession>A0A2I0A9C2</accession>
<keyword evidence="14 21" id="KW-0067">ATP-binding</keyword>
<evidence type="ECO:0000256" key="10">
    <source>
        <dbReference type="ARBA" id="ARBA00022729"/>
    </source>
</evidence>
<keyword evidence="10" id="KW-0732">Signal</keyword>
<dbReference type="InterPro" id="IPR032675">
    <property type="entry name" value="LRR_dom_sf"/>
</dbReference>
<evidence type="ECO:0000256" key="17">
    <source>
        <dbReference type="ARBA" id="ARBA00023170"/>
    </source>
</evidence>
<dbReference type="Pfam" id="PF23598">
    <property type="entry name" value="LRR_14"/>
    <property type="match status" value="1"/>
</dbReference>
<evidence type="ECO:0000259" key="23">
    <source>
        <dbReference type="PROSITE" id="PS50011"/>
    </source>
</evidence>
<dbReference type="PROSITE" id="PS50011">
    <property type="entry name" value="PROTEIN_KINASE_DOM"/>
    <property type="match status" value="1"/>
</dbReference>
<evidence type="ECO:0000256" key="16">
    <source>
        <dbReference type="ARBA" id="ARBA00023136"/>
    </source>
</evidence>
<feature type="transmembrane region" description="Helical" evidence="22">
    <location>
        <begin position="754"/>
        <end position="777"/>
    </location>
</feature>
<dbReference type="EC" id="2.7.11.1" evidence="4"/>
<evidence type="ECO:0000256" key="13">
    <source>
        <dbReference type="ARBA" id="ARBA00022777"/>
    </source>
</evidence>
<dbReference type="SUPFAM" id="SSF52047">
    <property type="entry name" value="RNI-like"/>
    <property type="match status" value="2"/>
</dbReference>
<dbReference type="GO" id="GO:0004674">
    <property type="term" value="F:protein serine/threonine kinase activity"/>
    <property type="evidence" value="ECO:0007669"/>
    <property type="project" value="UniProtKB-KW"/>
</dbReference>
<dbReference type="PANTHER" id="PTHR48053">
    <property type="entry name" value="LEUCINE RICH REPEAT FAMILY PROTEIN, EXPRESSED"/>
    <property type="match status" value="1"/>
</dbReference>
<comment type="catalytic activity">
    <reaction evidence="19">
        <text>L-threonyl-[protein] + ATP = O-phospho-L-threonyl-[protein] + ADP + H(+)</text>
        <dbReference type="Rhea" id="RHEA:46608"/>
        <dbReference type="Rhea" id="RHEA-COMP:11060"/>
        <dbReference type="Rhea" id="RHEA-COMP:11605"/>
        <dbReference type="ChEBI" id="CHEBI:15378"/>
        <dbReference type="ChEBI" id="CHEBI:30013"/>
        <dbReference type="ChEBI" id="CHEBI:30616"/>
        <dbReference type="ChEBI" id="CHEBI:61977"/>
        <dbReference type="ChEBI" id="CHEBI:456216"/>
        <dbReference type="EC" id="2.7.11.1"/>
    </reaction>
</comment>
<evidence type="ECO:0000256" key="21">
    <source>
        <dbReference type="PROSITE-ProRule" id="PRU10141"/>
    </source>
</evidence>
<dbReference type="InterPro" id="IPR003591">
    <property type="entry name" value="Leu-rich_rpt_typical-subtyp"/>
</dbReference>
<evidence type="ECO:0000256" key="4">
    <source>
        <dbReference type="ARBA" id="ARBA00012513"/>
    </source>
</evidence>
<keyword evidence="15 22" id="KW-1133">Transmembrane helix</keyword>
<dbReference type="Pfam" id="PF08263">
    <property type="entry name" value="LRRNT_2"/>
    <property type="match status" value="1"/>
</dbReference>
<evidence type="ECO:0000256" key="19">
    <source>
        <dbReference type="ARBA" id="ARBA00047899"/>
    </source>
</evidence>
<dbReference type="InterPro" id="IPR055414">
    <property type="entry name" value="LRR_R13L4/SHOC2-like"/>
</dbReference>
<feature type="domain" description="Protein kinase" evidence="23">
    <location>
        <begin position="817"/>
        <end position="1089"/>
    </location>
</feature>
<evidence type="ECO:0000256" key="2">
    <source>
        <dbReference type="ARBA" id="ARBA00004479"/>
    </source>
</evidence>
<dbReference type="SUPFAM" id="SSF56112">
    <property type="entry name" value="Protein kinase-like (PK-like)"/>
    <property type="match status" value="1"/>
</dbReference>
<name>A0A2I0A9C2_9ASPA</name>
<keyword evidence="16 22" id="KW-0472">Membrane</keyword>
<dbReference type="FunFam" id="3.80.10.10:FF:000400">
    <property type="entry name" value="Nuclear pore complex protein NUP107"/>
    <property type="match status" value="1"/>
</dbReference>
<evidence type="ECO:0000313" key="24">
    <source>
        <dbReference type="EMBL" id="PKA52125.1"/>
    </source>
</evidence>
<dbReference type="InterPro" id="IPR013210">
    <property type="entry name" value="LRR_N_plant-typ"/>
</dbReference>
<dbReference type="GO" id="GO:0005886">
    <property type="term" value="C:plasma membrane"/>
    <property type="evidence" value="ECO:0007669"/>
    <property type="project" value="UniProtKB-SubCell"/>
</dbReference>
<feature type="transmembrane region" description="Helical" evidence="22">
    <location>
        <begin position="1134"/>
        <end position="1164"/>
    </location>
</feature>
<sequence>MESFNSIELRMLTQHLISCIPLPLLLVLLASSSLISLQAQVSRASSPLDAQGKALLQWKATLQDSRGALQSWNPNISPCNWTGIACNLRERAIKKMNLYGRGLAGNLDALNFPEFSSLVFLDLAHNRLQGPIPSSIGYLHRVSFLALAMNEISGSIPSTICNLTRLSTLYLFNNSISGVIPPETGMLTEMEDLVLSDNHLTGPIPTSLGNSTMLKLLHLQGNQISGSIPTELGKLTKLLSLGLSQNKLSGSIPSSIANMTGLSVLVLYSNKLSGVIPNDLGALGNMTGLDVSNNSLTGPIPPSLGNMSKIQVLNLFSNQLSGTIPPNLGNLIRLQNLSLHFNNLTGSIPPSFCNLTQLYAFYVHYNSLSGSIPQNLGALTKLVGLDLSHNQLTGSLPSSLGSMTNLNYLYLHTNHFSSSLPREMSNITKLVQLDLSENSFHGQLHSEICTGGLLQHLSVMNNYFTGMIPKSLRNCSSLLRVRLSDNLFSDNVLKAFGVYPHLYFIEMSRNNLYGELSSNWKESNNLTSFLISGNQITGRIPPDFGKMNNLVELDLSSNKLEGEVPGELSHLTFLLSLNLSNNQLSGRIPQEIGNFQKLEMLDLSANNFLGPIPAELGNCPSLLSVDLGRNNLNGTIPSQIGKLTSLQLLLDLSQNSLLGEIPSQLSSLQKLENLNLSHNGLFGIIPPSLDQMSSLQSVDFSYNELQGPVPHFKAATLQLFTHNKNLCGQAQGLHPCAASSKGTSKRHSGRKVTFIVVFSIVGLLLLLVCITVLIILYRRPRNSLQTNVEVGNRTAFSVWNFDGKIVYEDIIQRTENFDEKYCIGKGAHGSVYKVLLPTSQTVAVKKFNQMETDSLVNEKQFESELHILTQLRHRNIVKLFGYCSSPQCKFLICEYIERGSLLHYLNDEEGAKELDWSKRIEIMKGIADALAYMHDDCVPPIVHRDIKSSNVLLDSEFGAYISDFGIARLMKPDSSSWTLCEGTRGYMAPELAYASRVTKKCDVYSFGVVALEILLGIHPGDFISSLSSSEVQNIPVGEVLDPRIMLPDEHIAIDVTKATVIALKCIESDPENRPSMKDVSQKLSKHETRQLLLPLSAITISSLIASEMDSERRLPLGCIPYLVEPEQPLESPLYLLYVILTDLAIVLHLILLSAVMFILLVIAITDLQLCLMAKQLMRRER</sequence>
<keyword evidence="11" id="KW-0677">Repeat</keyword>
<dbReference type="InterPro" id="IPR051716">
    <property type="entry name" value="Plant_RL_S/T_kinase"/>
</dbReference>
<dbReference type="Proteomes" id="UP000236161">
    <property type="component" value="Unassembled WGS sequence"/>
</dbReference>
<dbReference type="PROSITE" id="PS00107">
    <property type="entry name" value="PROTEIN_KINASE_ATP"/>
    <property type="match status" value="1"/>
</dbReference>
<comment type="similarity">
    <text evidence="3">Belongs to the protein kinase superfamily. Ser/Thr protein kinase family.</text>
</comment>
<dbReference type="InterPro" id="IPR011009">
    <property type="entry name" value="Kinase-like_dom_sf"/>
</dbReference>
<evidence type="ECO:0000256" key="8">
    <source>
        <dbReference type="ARBA" id="ARBA00022679"/>
    </source>
</evidence>
<dbReference type="FunFam" id="3.30.200.20:FF:000309">
    <property type="entry name" value="Leucine-rich repeat receptor protein kinase MSP1"/>
    <property type="match status" value="1"/>
</dbReference>
<keyword evidence="13 24" id="KW-0418">Kinase</keyword>
<evidence type="ECO:0000256" key="7">
    <source>
        <dbReference type="ARBA" id="ARBA00022614"/>
    </source>
</evidence>
<dbReference type="GO" id="GO:0006952">
    <property type="term" value="P:defense response"/>
    <property type="evidence" value="ECO:0007669"/>
    <property type="project" value="UniProtKB-ARBA"/>
</dbReference>
<evidence type="ECO:0000256" key="5">
    <source>
        <dbReference type="ARBA" id="ARBA00022527"/>
    </source>
</evidence>
<dbReference type="Pfam" id="PF00560">
    <property type="entry name" value="LRR_1"/>
    <property type="match status" value="9"/>
</dbReference>
<proteinExistence type="inferred from homology"/>
<reference evidence="24 25" key="1">
    <citation type="journal article" date="2017" name="Nature">
        <title>The Apostasia genome and the evolution of orchids.</title>
        <authorList>
            <person name="Zhang G.Q."/>
            <person name="Liu K.W."/>
            <person name="Li Z."/>
            <person name="Lohaus R."/>
            <person name="Hsiao Y.Y."/>
            <person name="Niu S.C."/>
            <person name="Wang J.Y."/>
            <person name="Lin Y.C."/>
            <person name="Xu Q."/>
            <person name="Chen L.J."/>
            <person name="Yoshida K."/>
            <person name="Fujiwara S."/>
            <person name="Wang Z.W."/>
            <person name="Zhang Y.Q."/>
            <person name="Mitsuda N."/>
            <person name="Wang M."/>
            <person name="Liu G.H."/>
            <person name="Pecoraro L."/>
            <person name="Huang H.X."/>
            <person name="Xiao X.J."/>
            <person name="Lin M."/>
            <person name="Wu X.Y."/>
            <person name="Wu W.L."/>
            <person name="Chen Y.Y."/>
            <person name="Chang S.B."/>
            <person name="Sakamoto S."/>
            <person name="Ohme-Takagi M."/>
            <person name="Yagi M."/>
            <person name="Zeng S.J."/>
            <person name="Shen C.Y."/>
            <person name="Yeh C.M."/>
            <person name="Luo Y.B."/>
            <person name="Tsai W.C."/>
            <person name="Van de Peer Y."/>
            <person name="Liu Z.J."/>
        </authorList>
    </citation>
    <scope>NUCLEOTIDE SEQUENCE [LARGE SCALE GENOMIC DNA]</scope>
    <source>
        <strain evidence="25">cv. Shenzhen</strain>
        <tissue evidence="24">Stem</tissue>
    </source>
</reference>
<dbReference type="OrthoDB" id="676979at2759"/>
<keyword evidence="9 22" id="KW-0812">Transmembrane</keyword>
<dbReference type="FunFam" id="1.10.510.10:FF:000479">
    <property type="entry name" value="Leucine-rich repeat receptor-like protein kinase"/>
    <property type="match status" value="1"/>
</dbReference>
<dbReference type="AlphaFoldDB" id="A0A2I0A9C2"/>
<evidence type="ECO:0000256" key="15">
    <source>
        <dbReference type="ARBA" id="ARBA00022989"/>
    </source>
</evidence>
<dbReference type="Gene3D" id="3.30.200.20">
    <property type="entry name" value="Phosphorylase Kinase, domain 1"/>
    <property type="match status" value="1"/>
</dbReference>
<dbReference type="EMBL" id="KZ452009">
    <property type="protein sequence ID" value="PKA52125.1"/>
    <property type="molecule type" value="Genomic_DNA"/>
</dbReference>
<gene>
    <name evidence="24" type="ORF">AXF42_Ash014062</name>
</gene>
<comment type="subcellular location">
    <subcellularLocation>
        <location evidence="1">Cell membrane</location>
        <topology evidence="1">Single-pass membrane protein</topology>
    </subcellularLocation>
    <subcellularLocation>
        <location evidence="2">Membrane</location>
        <topology evidence="2">Single-pass type I membrane protein</topology>
    </subcellularLocation>
</comment>
<keyword evidence="18" id="KW-0325">Glycoprotein</keyword>
<dbReference type="Gene3D" id="3.80.10.10">
    <property type="entry name" value="Ribonuclease Inhibitor"/>
    <property type="match status" value="4"/>
</dbReference>
<dbReference type="SMART" id="SM00220">
    <property type="entry name" value="S_TKc"/>
    <property type="match status" value="1"/>
</dbReference>
<evidence type="ECO:0000256" key="11">
    <source>
        <dbReference type="ARBA" id="ARBA00022737"/>
    </source>
</evidence>
<keyword evidence="7" id="KW-0433">Leucine-rich repeat</keyword>
<dbReference type="GO" id="GO:0051707">
    <property type="term" value="P:response to other organism"/>
    <property type="evidence" value="ECO:0007669"/>
    <property type="project" value="UniProtKB-ARBA"/>
</dbReference>
<feature type="binding site" evidence="21">
    <location>
        <position position="846"/>
    </location>
    <ligand>
        <name>ATP</name>
        <dbReference type="ChEBI" id="CHEBI:30616"/>
    </ligand>
</feature>
<dbReference type="STRING" id="1088818.A0A2I0A9C2"/>
<evidence type="ECO:0000313" key="25">
    <source>
        <dbReference type="Proteomes" id="UP000236161"/>
    </source>
</evidence>
<dbReference type="GO" id="GO:0005524">
    <property type="term" value="F:ATP binding"/>
    <property type="evidence" value="ECO:0007669"/>
    <property type="project" value="UniProtKB-UniRule"/>
</dbReference>
<evidence type="ECO:0000256" key="14">
    <source>
        <dbReference type="ARBA" id="ARBA00022840"/>
    </source>
</evidence>
<evidence type="ECO:0000256" key="18">
    <source>
        <dbReference type="ARBA" id="ARBA00023180"/>
    </source>
</evidence>
<keyword evidence="12 21" id="KW-0547">Nucleotide-binding</keyword>
<dbReference type="PANTHER" id="PTHR48053:SF22">
    <property type="entry name" value="MDIS1-INTERACTING RECEPTOR LIKE KINASE 2-LIKE"/>
    <property type="match status" value="1"/>
</dbReference>
<evidence type="ECO:0000256" key="20">
    <source>
        <dbReference type="ARBA" id="ARBA00048679"/>
    </source>
</evidence>
<evidence type="ECO:0000256" key="9">
    <source>
        <dbReference type="ARBA" id="ARBA00022692"/>
    </source>
</evidence>
<dbReference type="GO" id="GO:0106310">
    <property type="term" value="F:protein serine kinase activity"/>
    <property type="evidence" value="ECO:0007669"/>
    <property type="project" value="RHEA"/>
</dbReference>
<dbReference type="PRINTS" id="PR00019">
    <property type="entry name" value="LEURICHRPT"/>
</dbReference>
<dbReference type="InterPro" id="IPR001611">
    <property type="entry name" value="Leu-rich_rpt"/>
</dbReference>